<evidence type="ECO:0000313" key="3">
    <source>
        <dbReference type="EMBL" id="NRV09069.1"/>
    </source>
</evidence>
<name>A0A1S8NU29_CLOBE</name>
<dbReference type="EMBL" id="JABSWW010000001">
    <property type="protein sequence ID" value="NRT90613.1"/>
    <property type="molecule type" value="Genomic_DNA"/>
</dbReference>
<organism evidence="1 4">
    <name type="scientific">Clostridium beijerinckii</name>
    <name type="common">Clostridium MP</name>
    <dbReference type="NCBI Taxonomy" id="1520"/>
    <lineage>
        <taxon>Bacteria</taxon>
        <taxon>Bacillati</taxon>
        <taxon>Bacillota</taxon>
        <taxon>Clostridia</taxon>
        <taxon>Eubacteriales</taxon>
        <taxon>Clostridiaceae</taxon>
        <taxon>Clostridium</taxon>
    </lineage>
</organism>
<accession>A0A1S8NU29</accession>
<dbReference type="Proteomes" id="UP000821656">
    <property type="component" value="Unassembled WGS sequence"/>
</dbReference>
<dbReference type="GeneID" id="66347998"/>
<dbReference type="Proteomes" id="UP001193748">
    <property type="component" value="Unassembled WGS sequence"/>
</dbReference>
<dbReference type="EMBL" id="JADOEF010000001">
    <property type="protein sequence ID" value="MBF7808190.1"/>
    <property type="molecule type" value="Genomic_DNA"/>
</dbReference>
<dbReference type="Proteomes" id="UP000631418">
    <property type="component" value="Unassembled WGS sequence"/>
</dbReference>
<protein>
    <submittedName>
        <fullName evidence="1">Uncharacterized protein</fullName>
    </submittedName>
</protein>
<evidence type="ECO:0000313" key="1">
    <source>
        <dbReference type="EMBL" id="MBF7808190.1"/>
    </source>
</evidence>
<reference evidence="2" key="2">
    <citation type="submission" date="2020-05" db="EMBL/GenBank/DDBJ databases">
        <authorList>
            <person name="Brown S."/>
            <person name="Huntemann M."/>
            <person name="Clum A."/>
            <person name="Spunde A."/>
            <person name="Palaniappan K."/>
            <person name="Ritter S."/>
            <person name="Mikhailova N."/>
            <person name="Chen I.-M."/>
            <person name="Stamatis D."/>
            <person name="Reddy T."/>
            <person name="O'Malley R."/>
            <person name="Daum C."/>
            <person name="Shapiro N."/>
            <person name="Ivanova N."/>
            <person name="Kyrpides N."/>
            <person name="Woyke T."/>
        </authorList>
    </citation>
    <scope>NUCLEOTIDE SEQUENCE</scope>
    <source>
        <strain evidence="2">DJ080</strain>
    </source>
</reference>
<comment type="caution">
    <text evidence="1">The sequence shown here is derived from an EMBL/GenBank/DDBJ whole genome shotgun (WGS) entry which is preliminary data.</text>
</comment>
<evidence type="ECO:0000313" key="2">
    <source>
        <dbReference type="EMBL" id="NRT90613.1"/>
    </source>
</evidence>
<sequence>MSYEEKESLKNEAKKMMIDGEHWSAIREKTHLRLKDLRRIQRDEINPKF</sequence>
<proteinExistence type="predicted"/>
<dbReference type="AlphaFoldDB" id="A0A1S8NU29"/>
<dbReference type="RefSeq" id="WP_012061198.1">
    <property type="nucleotide sequence ID" value="NZ_BKAK01000155.1"/>
</dbReference>
<reference evidence="1" key="3">
    <citation type="submission" date="2020-11" db="EMBL/GenBank/DDBJ databases">
        <authorList>
            <person name="Thieme N."/>
            <person name="Liebl W."/>
            <person name="Zverlov V."/>
        </authorList>
    </citation>
    <scope>NUCLEOTIDE SEQUENCE</scope>
    <source>
        <strain evidence="1">NT08</strain>
    </source>
</reference>
<gene>
    <name evidence="2" type="ORF">B0H41_004292</name>
    <name evidence="3" type="ORF">DFH45_002032</name>
    <name evidence="1" type="ORF">IS491_05825</name>
</gene>
<dbReference type="EMBL" id="JABSXK010000001">
    <property type="protein sequence ID" value="NRV09069.1"/>
    <property type="molecule type" value="Genomic_DNA"/>
</dbReference>
<evidence type="ECO:0000313" key="4">
    <source>
        <dbReference type="Proteomes" id="UP000631418"/>
    </source>
</evidence>
<reference evidence="2" key="4">
    <citation type="journal article" date="2022" name="Nat. Biotechnol.">
        <title>Carbon-negative production of acetone and isopropanol by gas fermentation at industrial pilot scale.</title>
        <authorList>
            <person name="Liew F.E."/>
            <person name="Nogle R."/>
            <person name="Abdalla T."/>
            <person name="Rasor B.J."/>
            <person name="Canter C."/>
            <person name="Jensen R.O."/>
            <person name="Wang L."/>
            <person name="Strutz J."/>
            <person name="Chirania P."/>
            <person name="De Tissera S."/>
            <person name="Mueller A.P."/>
            <person name="Ruan Z."/>
            <person name="Gao A."/>
            <person name="Tran L."/>
            <person name="Engle N.L."/>
            <person name="Bromley J.C."/>
            <person name="Daniell J."/>
            <person name="Conrado R."/>
            <person name="Tschaplinski T.J."/>
            <person name="Giannone R.J."/>
            <person name="Hettich R.L."/>
            <person name="Karim A.S."/>
            <person name="Simpson S.D."/>
            <person name="Brown S.D."/>
            <person name="Leang C."/>
            <person name="Jewett M.C."/>
            <person name="Kopke M."/>
        </authorList>
    </citation>
    <scope>NUCLEOTIDE SEQUENCE</scope>
    <source>
        <strain evidence="2">DJ080</strain>
    </source>
</reference>
<reference evidence="3" key="1">
    <citation type="submission" date="2020-05" db="EMBL/GenBank/DDBJ databases">
        <title>Genomic insights into acetone-butanol-ethanol (ABE) fermentation by sequencing solventogenic clostridia strains.</title>
        <authorList>
            <person name="Brown S."/>
        </authorList>
    </citation>
    <scope>NUCLEOTIDE SEQUENCE</scope>
    <source>
        <strain evidence="3">DJ126</strain>
    </source>
</reference>